<dbReference type="GO" id="GO:0015628">
    <property type="term" value="P:protein secretion by the type II secretion system"/>
    <property type="evidence" value="ECO:0007669"/>
    <property type="project" value="InterPro"/>
</dbReference>
<dbReference type="AlphaFoldDB" id="A0A1X7J238"/>
<dbReference type="GO" id="GO:0015627">
    <property type="term" value="C:type II protein secretion system complex"/>
    <property type="evidence" value="ECO:0007669"/>
    <property type="project" value="InterPro"/>
</dbReference>
<accession>A0A1X7J238</accession>
<keyword evidence="8" id="KW-0998">Cell outer membrane</keyword>
<keyword evidence="10" id="KW-1185">Reference proteome</keyword>
<evidence type="ECO:0000256" key="4">
    <source>
        <dbReference type="ARBA" id="ARBA00022692"/>
    </source>
</evidence>
<keyword evidence="7" id="KW-0472">Membrane</keyword>
<evidence type="ECO:0000313" key="10">
    <source>
        <dbReference type="Proteomes" id="UP000193355"/>
    </source>
</evidence>
<comment type="subcellular location">
    <subcellularLocation>
        <location evidence="1">Cell outer membrane</location>
        <topology evidence="1">Single-pass membrane protein</topology>
    </subcellularLocation>
    <subcellularLocation>
        <location evidence="2">Periplasm</location>
    </subcellularLocation>
</comment>
<evidence type="ECO:0000256" key="5">
    <source>
        <dbReference type="ARBA" id="ARBA00022764"/>
    </source>
</evidence>
<name>A0A1X7J238_9BACT</name>
<dbReference type="NCBIfam" id="TIGR02532">
    <property type="entry name" value="IV_pilin_GFxxxE"/>
    <property type="match status" value="1"/>
</dbReference>
<dbReference type="RefSeq" id="WP_085544104.1">
    <property type="nucleotide sequence ID" value="NZ_FXBB01000007.1"/>
</dbReference>
<protein>
    <submittedName>
        <fullName evidence="9">Prepilin-type N-terminal cleavage/methylation domain-containing protein</fullName>
    </submittedName>
</protein>
<dbReference type="STRING" id="561720.SAMN06275492_10741"/>
<dbReference type="GO" id="GO:0042597">
    <property type="term" value="C:periplasmic space"/>
    <property type="evidence" value="ECO:0007669"/>
    <property type="project" value="UniProtKB-SubCell"/>
</dbReference>
<evidence type="ECO:0000256" key="3">
    <source>
        <dbReference type="ARBA" id="ARBA00022481"/>
    </source>
</evidence>
<evidence type="ECO:0000256" key="7">
    <source>
        <dbReference type="ARBA" id="ARBA00023136"/>
    </source>
</evidence>
<organism evidence="9 10">
    <name type="scientific">Dethiosulfovibrio salsuginis</name>
    <dbReference type="NCBI Taxonomy" id="561720"/>
    <lineage>
        <taxon>Bacteria</taxon>
        <taxon>Thermotogati</taxon>
        <taxon>Synergistota</taxon>
        <taxon>Synergistia</taxon>
        <taxon>Synergistales</taxon>
        <taxon>Dethiosulfovibrionaceae</taxon>
        <taxon>Dethiosulfovibrio</taxon>
    </lineage>
</organism>
<keyword evidence="4" id="KW-0812">Transmembrane</keyword>
<keyword evidence="6" id="KW-1133">Transmembrane helix</keyword>
<gene>
    <name evidence="9" type="ORF">SAMN06275492_10741</name>
</gene>
<dbReference type="Proteomes" id="UP000193355">
    <property type="component" value="Unassembled WGS sequence"/>
</dbReference>
<sequence length="131" mass="14386">MARRGFTLFEMMLVVALMGIMATLVVSRIAPRDPDGLSSINRYMAQVRSMAMDGGPLILEVSKGELKTLDLTEKEIPLSVELPSGTWSLQPERIVVFKDGTVTPGTITLEGKRGKETYLLAVTSRAYEAPR</sequence>
<dbReference type="InterPro" id="IPR045584">
    <property type="entry name" value="Pilin-like"/>
</dbReference>
<evidence type="ECO:0000256" key="8">
    <source>
        <dbReference type="ARBA" id="ARBA00023237"/>
    </source>
</evidence>
<dbReference type="InterPro" id="IPR002416">
    <property type="entry name" value="T2SS_protein-GspH"/>
</dbReference>
<evidence type="ECO:0000313" key="9">
    <source>
        <dbReference type="EMBL" id="SMG21261.1"/>
    </source>
</evidence>
<evidence type="ECO:0000256" key="2">
    <source>
        <dbReference type="ARBA" id="ARBA00004418"/>
    </source>
</evidence>
<keyword evidence="5" id="KW-0574">Periplasm</keyword>
<evidence type="ECO:0000256" key="1">
    <source>
        <dbReference type="ARBA" id="ARBA00004203"/>
    </source>
</evidence>
<proteinExistence type="predicted"/>
<evidence type="ECO:0000256" key="6">
    <source>
        <dbReference type="ARBA" id="ARBA00022989"/>
    </source>
</evidence>
<dbReference type="PRINTS" id="PR00885">
    <property type="entry name" value="BCTERIALGSPH"/>
</dbReference>
<dbReference type="SUPFAM" id="SSF54523">
    <property type="entry name" value="Pili subunits"/>
    <property type="match status" value="1"/>
</dbReference>
<dbReference type="OrthoDB" id="1819208at2"/>
<dbReference type="EMBL" id="FXBB01000007">
    <property type="protein sequence ID" value="SMG21261.1"/>
    <property type="molecule type" value="Genomic_DNA"/>
</dbReference>
<reference evidence="10" key="1">
    <citation type="submission" date="2017-04" db="EMBL/GenBank/DDBJ databases">
        <authorList>
            <person name="Varghese N."/>
            <person name="Submissions S."/>
        </authorList>
    </citation>
    <scope>NUCLEOTIDE SEQUENCE [LARGE SCALE GENOMIC DNA]</scope>
    <source>
        <strain evidence="10">USBA 82</strain>
    </source>
</reference>
<dbReference type="GO" id="GO:0009279">
    <property type="term" value="C:cell outer membrane"/>
    <property type="evidence" value="ECO:0007669"/>
    <property type="project" value="UniProtKB-SubCell"/>
</dbReference>
<keyword evidence="3" id="KW-0488">Methylation</keyword>
<dbReference type="InterPro" id="IPR012902">
    <property type="entry name" value="N_methyl_site"/>
</dbReference>
<dbReference type="Pfam" id="PF07963">
    <property type="entry name" value="N_methyl"/>
    <property type="match status" value="1"/>
</dbReference>